<dbReference type="PANTHER" id="PTHR33545:SF3">
    <property type="entry name" value="UPF0750 MEMBRANE PROTEIN YQFU"/>
    <property type="match status" value="1"/>
</dbReference>
<name>A0A1D8P6H6_9FLAO</name>
<keyword evidence="9" id="KW-1185">Reference proteome</keyword>
<feature type="transmembrane region" description="Helical" evidence="6">
    <location>
        <begin position="144"/>
        <end position="168"/>
    </location>
</feature>
<feature type="domain" description="DUF2179" evidence="7">
    <location>
        <begin position="257"/>
        <end position="315"/>
    </location>
</feature>
<evidence type="ECO:0000256" key="2">
    <source>
        <dbReference type="ARBA" id="ARBA00022475"/>
    </source>
</evidence>
<dbReference type="GO" id="GO:0005886">
    <property type="term" value="C:plasma membrane"/>
    <property type="evidence" value="ECO:0007669"/>
    <property type="project" value="UniProtKB-SubCell"/>
</dbReference>
<evidence type="ECO:0000256" key="5">
    <source>
        <dbReference type="ARBA" id="ARBA00023136"/>
    </source>
</evidence>
<reference evidence="8 9" key="1">
    <citation type="submission" date="2016-10" db="EMBL/GenBank/DDBJ databases">
        <title>Lutibacter sp. LPB0138, isolated from marine gastropod.</title>
        <authorList>
            <person name="Kim E."/>
            <person name="Yi H."/>
        </authorList>
    </citation>
    <scope>NUCLEOTIDE SEQUENCE [LARGE SCALE GENOMIC DNA]</scope>
    <source>
        <strain evidence="8 9">LPB0138</strain>
    </source>
</reference>
<comment type="subcellular location">
    <subcellularLocation>
        <location evidence="1">Cell membrane</location>
        <topology evidence="1">Multi-pass membrane protein</topology>
    </subcellularLocation>
</comment>
<dbReference type="EMBL" id="CP017478">
    <property type="protein sequence ID" value="AOW20173.1"/>
    <property type="molecule type" value="Genomic_DNA"/>
</dbReference>
<feature type="transmembrane region" description="Helical" evidence="6">
    <location>
        <begin position="189"/>
        <end position="215"/>
    </location>
</feature>
<keyword evidence="3 6" id="KW-0812">Transmembrane</keyword>
<evidence type="ECO:0000313" key="8">
    <source>
        <dbReference type="EMBL" id="AOW20173.1"/>
    </source>
</evidence>
<evidence type="ECO:0000313" key="9">
    <source>
        <dbReference type="Proteomes" id="UP000176050"/>
    </source>
</evidence>
<accession>A0A1D8P6H6</accession>
<gene>
    <name evidence="8" type="ORF">LPB138_05535</name>
</gene>
<keyword evidence="2" id="KW-1003">Cell membrane</keyword>
<evidence type="ECO:0000256" key="6">
    <source>
        <dbReference type="SAM" id="Phobius"/>
    </source>
</evidence>
<dbReference type="Gene3D" id="3.30.70.120">
    <property type="match status" value="1"/>
</dbReference>
<dbReference type="InterPro" id="IPR051461">
    <property type="entry name" value="UPF0750_membrane"/>
</dbReference>
<dbReference type="KEGG" id="lul:LPB138_05535"/>
<dbReference type="Proteomes" id="UP000176050">
    <property type="component" value="Chromosome"/>
</dbReference>
<proteinExistence type="predicted"/>
<evidence type="ECO:0000259" key="7">
    <source>
        <dbReference type="Pfam" id="PF10035"/>
    </source>
</evidence>
<keyword evidence="4 6" id="KW-1133">Transmembrane helix</keyword>
<sequence length="325" mass="35863">MKSFFTNKIIHATLKFKDKKNNPNSETSDYLRAKKYREYIISLKRNFKNLLLIIIGIFSASFGFKGFLLTNDFIDGGATGIALLVAAITEIPLYFLIIGVNLPFVILGYKIMGKQFAIKTALAIIGLALCVAIVPFPNVTNDDLLVAIFGGFFLGAGIGLSIRGGAVIDGTEILAIFLSRKFTTTIGDIIIVINIVIFSFAAYLLSIEIALYSMITYISASKTLDFIIEGIEEYIGVTIVASQSNRIKEMIIEKMGRGVTIYKGEGGYAKNGVTKKVDIIYTVITRLELNKLNTEIEKIEPNTFIVMNSIKDIKGGMIKKRPLKH</sequence>
<evidence type="ECO:0000256" key="3">
    <source>
        <dbReference type="ARBA" id="ARBA00022692"/>
    </source>
</evidence>
<feature type="transmembrane region" description="Helical" evidence="6">
    <location>
        <begin position="81"/>
        <end position="109"/>
    </location>
</feature>
<dbReference type="InterPro" id="IPR003740">
    <property type="entry name" value="YitT"/>
</dbReference>
<dbReference type="OrthoDB" id="265478at2"/>
<dbReference type="CDD" id="cd16380">
    <property type="entry name" value="YitT_C"/>
    <property type="match status" value="1"/>
</dbReference>
<dbReference type="Pfam" id="PF10035">
    <property type="entry name" value="DUF2179"/>
    <property type="match status" value="1"/>
</dbReference>
<protein>
    <recommendedName>
        <fullName evidence="7">DUF2179 domain-containing protein</fullName>
    </recommendedName>
</protein>
<dbReference type="InterPro" id="IPR019264">
    <property type="entry name" value="DUF2179"/>
</dbReference>
<dbReference type="PANTHER" id="PTHR33545">
    <property type="entry name" value="UPF0750 MEMBRANE PROTEIN YITT-RELATED"/>
    <property type="match status" value="1"/>
</dbReference>
<evidence type="ECO:0000256" key="4">
    <source>
        <dbReference type="ARBA" id="ARBA00022989"/>
    </source>
</evidence>
<dbReference type="PIRSF" id="PIRSF006483">
    <property type="entry name" value="Membrane_protein_YitT"/>
    <property type="match status" value="1"/>
</dbReference>
<evidence type="ECO:0000256" key="1">
    <source>
        <dbReference type="ARBA" id="ARBA00004651"/>
    </source>
</evidence>
<dbReference type="Pfam" id="PF02588">
    <property type="entry name" value="YitT_membrane"/>
    <property type="match status" value="1"/>
</dbReference>
<dbReference type="RefSeq" id="WP_070236311.1">
    <property type="nucleotide sequence ID" value="NZ_CP017478.1"/>
</dbReference>
<feature type="transmembrane region" description="Helical" evidence="6">
    <location>
        <begin position="116"/>
        <end position="138"/>
    </location>
</feature>
<feature type="transmembrane region" description="Helical" evidence="6">
    <location>
        <begin position="50"/>
        <end position="69"/>
    </location>
</feature>
<organism evidence="8 9">
    <name type="scientific">Urechidicola croceus</name>
    <dbReference type="NCBI Taxonomy" id="1850246"/>
    <lineage>
        <taxon>Bacteria</taxon>
        <taxon>Pseudomonadati</taxon>
        <taxon>Bacteroidota</taxon>
        <taxon>Flavobacteriia</taxon>
        <taxon>Flavobacteriales</taxon>
        <taxon>Flavobacteriaceae</taxon>
        <taxon>Urechidicola</taxon>
    </lineage>
</organism>
<keyword evidence="5 6" id="KW-0472">Membrane</keyword>
<dbReference type="InterPro" id="IPR015867">
    <property type="entry name" value="N-reg_PII/ATP_PRibTrfase_C"/>
</dbReference>
<dbReference type="AlphaFoldDB" id="A0A1D8P6H6"/>